<feature type="chain" id="PRO_5019040685" evidence="1">
    <location>
        <begin position="21"/>
        <end position="142"/>
    </location>
</feature>
<keyword evidence="1" id="KW-0732">Signal</keyword>
<organism evidence="2 3">
    <name type="scientific">Flammeovirga pectinis</name>
    <dbReference type="NCBI Taxonomy" id="2494373"/>
    <lineage>
        <taxon>Bacteria</taxon>
        <taxon>Pseudomonadati</taxon>
        <taxon>Bacteroidota</taxon>
        <taxon>Cytophagia</taxon>
        <taxon>Cytophagales</taxon>
        <taxon>Flammeovirgaceae</taxon>
        <taxon>Flammeovirga</taxon>
    </lineage>
</organism>
<feature type="signal peptide" evidence="1">
    <location>
        <begin position="1"/>
        <end position="20"/>
    </location>
</feature>
<name>A0A3S9P222_9BACT</name>
<dbReference type="OrthoDB" id="9834825at2"/>
<keyword evidence="3" id="KW-1185">Reference proteome</keyword>
<dbReference type="KEGG" id="fll:EI427_08400"/>
<proteinExistence type="predicted"/>
<reference evidence="2 3" key="1">
    <citation type="submission" date="2018-12" db="EMBL/GenBank/DDBJ databases">
        <title>Flammeovirga pectinis sp. nov., isolated from the gut of the Korean scallop, Patinopecten yessoensis.</title>
        <authorList>
            <person name="Bae J.-W."/>
            <person name="Jeong Y.-S."/>
            <person name="Kang W."/>
        </authorList>
    </citation>
    <scope>NUCLEOTIDE SEQUENCE [LARGE SCALE GENOMIC DNA]</scope>
    <source>
        <strain evidence="2 3">L12M1</strain>
    </source>
</reference>
<accession>A0A3S9P222</accession>
<evidence type="ECO:0000313" key="2">
    <source>
        <dbReference type="EMBL" id="AZQ62256.1"/>
    </source>
</evidence>
<dbReference type="AlphaFoldDB" id="A0A3S9P222"/>
<dbReference type="RefSeq" id="WP_126613577.1">
    <property type="nucleotide sequence ID" value="NZ_CP034562.1"/>
</dbReference>
<gene>
    <name evidence="2" type="ORF">EI427_08400</name>
</gene>
<dbReference type="EMBL" id="CP034562">
    <property type="protein sequence ID" value="AZQ62256.1"/>
    <property type="molecule type" value="Genomic_DNA"/>
</dbReference>
<protein>
    <submittedName>
        <fullName evidence="2">Uncharacterized protein</fullName>
    </submittedName>
</protein>
<sequence length="142" mass="15818">MNYFISILLLLGLLSCSTQDETISPSQISTISNFVNPQNQEDGDQNKTADVKFGPSSEDCSYSNEFIEVAILNKDKIFISSIHATLSPSGKGMITITQIDNENVYFLNFKENSKIISTARIELNFDKNNTVDNTVSYNNCID</sequence>
<evidence type="ECO:0000313" key="3">
    <source>
        <dbReference type="Proteomes" id="UP000267268"/>
    </source>
</evidence>
<dbReference type="Proteomes" id="UP000267268">
    <property type="component" value="Chromosome 1"/>
</dbReference>
<evidence type="ECO:0000256" key="1">
    <source>
        <dbReference type="SAM" id="SignalP"/>
    </source>
</evidence>